<dbReference type="GO" id="GO:0051607">
    <property type="term" value="P:defense response to virus"/>
    <property type="evidence" value="ECO:0007669"/>
    <property type="project" value="UniProtKB-KW"/>
</dbReference>
<dbReference type="InterPro" id="IPR000123">
    <property type="entry name" value="Reverse_transcriptase_msDNA"/>
</dbReference>
<evidence type="ECO:0000256" key="4">
    <source>
        <dbReference type="ARBA" id="ARBA00022842"/>
    </source>
</evidence>
<dbReference type="RefSeq" id="WP_069319168.1">
    <property type="nucleotide sequence ID" value="NZ_MDDS01000007.1"/>
</dbReference>
<dbReference type="InterPro" id="IPR043502">
    <property type="entry name" value="DNA/RNA_pol_sf"/>
</dbReference>
<dbReference type="GO" id="GO:0046872">
    <property type="term" value="F:metal ion binding"/>
    <property type="evidence" value="ECO:0007669"/>
    <property type="project" value="UniProtKB-KW"/>
</dbReference>
<evidence type="ECO:0000256" key="6">
    <source>
        <dbReference type="ARBA" id="ARBA00023118"/>
    </source>
</evidence>
<sequence length="290" mass="32505">MPNKTVIPLNQSQLYKLTSPRRLADVLGLAEAELRAMATGPDRYRQFEIEKKSGGTRPVEDPVAPLKRVQGRIAKMLARIEPPSFLFCPVKGRCYVSNAARHRGNRVVHCLDIKKFFPNTPRVRVIAFFQSIMGCRADVAGLLGDLCTFEGHLPTGSPLSPILAYYSYHDMWAEIAAFCTAKGYTLTVYVDDVTISGAKVPVADVWHVRRMIHRTGLRYHKLKHYVDRPAEITGVVVRDGKVVVPNRQRLKHRQTMFALQQPGSGDQRLKGRLSGLAGQMRQIDSMNEPG</sequence>
<evidence type="ECO:0000256" key="3">
    <source>
        <dbReference type="ARBA" id="ARBA00022723"/>
    </source>
</evidence>
<dbReference type="Pfam" id="PF00078">
    <property type="entry name" value="RVT_1"/>
    <property type="match status" value="1"/>
</dbReference>
<name>A0A1E3LZB4_9SPHN</name>
<dbReference type="SUPFAM" id="SSF56672">
    <property type="entry name" value="DNA/RNA polymerases"/>
    <property type="match status" value="1"/>
</dbReference>
<keyword evidence="3" id="KW-0479">Metal-binding</keyword>
<protein>
    <recommendedName>
        <fullName evidence="8">Reverse transcriptase domain-containing protein</fullName>
    </recommendedName>
</protein>
<keyword evidence="1" id="KW-0808">Transferase</keyword>
<dbReference type="STRING" id="1888892.BFL28_11395"/>
<dbReference type="GO" id="GO:0003723">
    <property type="term" value="F:RNA binding"/>
    <property type="evidence" value="ECO:0007669"/>
    <property type="project" value="InterPro"/>
</dbReference>
<keyword evidence="6" id="KW-0051">Antiviral defense</keyword>
<dbReference type="CDD" id="cd03487">
    <property type="entry name" value="RT_Bac_retron_II"/>
    <property type="match status" value="1"/>
</dbReference>
<dbReference type="GO" id="GO:0003964">
    <property type="term" value="F:RNA-directed DNA polymerase activity"/>
    <property type="evidence" value="ECO:0007669"/>
    <property type="project" value="UniProtKB-KW"/>
</dbReference>
<gene>
    <name evidence="9" type="ORF">BFL28_11395</name>
</gene>
<feature type="domain" description="Reverse transcriptase" evidence="8">
    <location>
        <begin position="30"/>
        <end position="237"/>
    </location>
</feature>
<evidence type="ECO:0000256" key="5">
    <source>
        <dbReference type="ARBA" id="ARBA00022918"/>
    </source>
</evidence>
<keyword evidence="2" id="KW-0548">Nucleotidyltransferase</keyword>
<keyword evidence="10" id="KW-1185">Reference proteome</keyword>
<evidence type="ECO:0000313" key="10">
    <source>
        <dbReference type="Proteomes" id="UP000094487"/>
    </source>
</evidence>
<keyword evidence="5" id="KW-0695">RNA-directed DNA polymerase</keyword>
<evidence type="ECO:0000256" key="2">
    <source>
        <dbReference type="ARBA" id="ARBA00022695"/>
    </source>
</evidence>
<reference evidence="9 10" key="1">
    <citation type="submission" date="2016-08" db="EMBL/GenBank/DDBJ databases">
        <title>Draft genome of the agarase producing Sphingomonas sp. MCT13.</title>
        <authorList>
            <person name="D'Andrea M.M."/>
            <person name="Rossolini G.M."/>
            <person name="Thaller M.C."/>
        </authorList>
    </citation>
    <scope>NUCLEOTIDE SEQUENCE [LARGE SCALE GENOMIC DNA]</scope>
    <source>
        <strain evidence="9 10">MCT13</strain>
    </source>
</reference>
<evidence type="ECO:0000259" key="8">
    <source>
        <dbReference type="PROSITE" id="PS50878"/>
    </source>
</evidence>
<comment type="caution">
    <text evidence="9">The sequence shown here is derived from an EMBL/GenBank/DDBJ whole genome shotgun (WGS) entry which is preliminary data.</text>
</comment>
<accession>A0A1E3LZB4</accession>
<dbReference type="OrthoDB" id="7055795at2"/>
<dbReference type="InterPro" id="IPR000477">
    <property type="entry name" value="RT_dom"/>
</dbReference>
<evidence type="ECO:0000256" key="7">
    <source>
        <dbReference type="ARBA" id="ARBA00034120"/>
    </source>
</evidence>
<dbReference type="EMBL" id="MDDS01000007">
    <property type="protein sequence ID" value="ODP39157.1"/>
    <property type="molecule type" value="Genomic_DNA"/>
</dbReference>
<keyword evidence="4" id="KW-0460">Magnesium</keyword>
<dbReference type="AlphaFoldDB" id="A0A1E3LZB4"/>
<organism evidence="9 10">
    <name type="scientific">Sphingomonas turrisvirgatae</name>
    <dbReference type="NCBI Taxonomy" id="1888892"/>
    <lineage>
        <taxon>Bacteria</taxon>
        <taxon>Pseudomonadati</taxon>
        <taxon>Pseudomonadota</taxon>
        <taxon>Alphaproteobacteria</taxon>
        <taxon>Sphingomonadales</taxon>
        <taxon>Sphingomonadaceae</taxon>
        <taxon>Sphingomonas</taxon>
    </lineage>
</organism>
<dbReference type="PRINTS" id="PR00866">
    <property type="entry name" value="RNADNAPOLMS"/>
</dbReference>
<evidence type="ECO:0000256" key="1">
    <source>
        <dbReference type="ARBA" id="ARBA00022679"/>
    </source>
</evidence>
<evidence type="ECO:0000313" key="9">
    <source>
        <dbReference type="EMBL" id="ODP39157.1"/>
    </source>
</evidence>
<proteinExistence type="inferred from homology"/>
<dbReference type="Proteomes" id="UP000094487">
    <property type="component" value="Unassembled WGS sequence"/>
</dbReference>
<dbReference type="PROSITE" id="PS50878">
    <property type="entry name" value="RT_POL"/>
    <property type="match status" value="1"/>
</dbReference>
<comment type="similarity">
    <text evidence="7">Belongs to the bacterial reverse transcriptase family.</text>
</comment>